<dbReference type="Pfam" id="PF00691">
    <property type="entry name" value="OmpA"/>
    <property type="match status" value="1"/>
</dbReference>
<name>A0ABT6RBX8_9BACT</name>
<feature type="signal peptide" evidence="2">
    <location>
        <begin position="1"/>
        <end position="22"/>
    </location>
</feature>
<evidence type="ECO:0000313" key="5">
    <source>
        <dbReference type="Proteomes" id="UP001226434"/>
    </source>
</evidence>
<dbReference type="InterPro" id="IPR036737">
    <property type="entry name" value="OmpA-like_sf"/>
</dbReference>
<dbReference type="EMBL" id="JASBRG010000005">
    <property type="protein sequence ID" value="MDI3320063.1"/>
    <property type="molecule type" value="Genomic_DNA"/>
</dbReference>
<accession>A0ABT6RBX8</accession>
<dbReference type="Gene3D" id="3.30.1330.60">
    <property type="entry name" value="OmpA-like domain"/>
    <property type="match status" value="1"/>
</dbReference>
<feature type="chain" id="PRO_5046312588" evidence="2">
    <location>
        <begin position="23"/>
        <end position="555"/>
    </location>
</feature>
<evidence type="ECO:0000256" key="2">
    <source>
        <dbReference type="SAM" id="SignalP"/>
    </source>
</evidence>
<reference evidence="4 5" key="1">
    <citation type="submission" date="2023-05" db="EMBL/GenBank/DDBJ databases">
        <title>Genome sequence of Pinibacter sp. MAH-24.</title>
        <authorList>
            <person name="Huq M.A."/>
        </authorList>
    </citation>
    <scope>NUCLEOTIDE SEQUENCE [LARGE SCALE GENOMIC DNA]</scope>
    <source>
        <strain evidence="4 5">MAH-24</strain>
    </source>
</reference>
<gene>
    <name evidence="4" type="ORF">QJ048_09790</name>
</gene>
<dbReference type="InterPro" id="IPR011250">
    <property type="entry name" value="OMP/PagP_B-barrel"/>
</dbReference>
<keyword evidence="2" id="KW-0732">Signal</keyword>
<dbReference type="SUPFAM" id="SSF103647">
    <property type="entry name" value="TSP type-3 repeat"/>
    <property type="match status" value="1"/>
</dbReference>
<dbReference type="InterPro" id="IPR006665">
    <property type="entry name" value="OmpA-like"/>
</dbReference>
<organism evidence="4 5">
    <name type="scientific">Pinibacter soli</name>
    <dbReference type="NCBI Taxonomy" id="3044211"/>
    <lineage>
        <taxon>Bacteria</taxon>
        <taxon>Pseudomonadati</taxon>
        <taxon>Bacteroidota</taxon>
        <taxon>Chitinophagia</taxon>
        <taxon>Chitinophagales</taxon>
        <taxon>Chitinophagaceae</taxon>
        <taxon>Pinibacter</taxon>
    </lineage>
</organism>
<evidence type="ECO:0000256" key="1">
    <source>
        <dbReference type="SAM" id="MobiDB-lite"/>
    </source>
</evidence>
<feature type="region of interest" description="Disordered" evidence="1">
    <location>
        <begin position="529"/>
        <end position="555"/>
    </location>
</feature>
<evidence type="ECO:0000313" key="4">
    <source>
        <dbReference type="EMBL" id="MDI3320063.1"/>
    </source>
</evidence>
<dbReference type="RefSeq" id="WP_282334162.1">
    <property type="nucleotide sequence ID" value="NZ_JASBRG010000005.1"/>
</dbReference>
<feature type="region of interest" description="Disordered" evidence="1">
    <location>
        <begin position="360"/>
        <end position="396"/>
    </location>
</feature>
<protein>
    <submittedName>
        <fullName evidence="4">OmpA family protein</fullName>
    </submittedName>
</protein>
<dbReference type="SUPFAM" id="SSF103088">
    <property type="entry name" value="OmpA-like"/>
    <property type="match status" value="1"/>
</dbReference>
<evidence type="ECO:0000259" key="3">
    <source>
        <dbReference type="Pfam" id="PF00691"/>
    </source>
</evidence>
<comment type="caution">
    <text evidence="4">The sequence shown here is derived from an EMBL/GenBank/DDBJ whole genome shotgun (WGS) entry which is preliminary data.</text>
</comment>
<dbReference type="SUPFAM" id="SSF56925">
    <property type="entry name" value="OMPA-like"/>
    <property type="match status" value="1"/>
</dbReference>
<feature type="domain" description="OmpA-like" evidence="3">
    <location>
        <begin position="449"/>
        <end position="523"/>
    </location>
</feature>
<sequence length="555" mass="60157">MVRKKFKLLTALLCLTASGAFAQLGASYDVKDSSLISKKNLPQHNEFLNNAYPYPAKPRNQWELGVKVGWPAVAGDVRYQAMTGGFGVSARKALGYVFSIRGEYDWMRSRGLNFSPSIPTSTNSAWAAYPAGAAVFYNYRTTIQELSVQGVVTLNNIRFHKAKTGFNVYGFGGIAGMIYDTKVDALDGNGNPYTSLFQNVINKYGGTGGGFTYANRKDIRKDLKAGMDKSYETHAETDPAQPKLFGQSFKPALVLGAGVQFKLSKKMNLQLEDKYTIVKSDLIDGQQWQASTIPQGASRPAGVMTRDFDSYNFLSVGLNFNLGGKSVEPLWWLNPLDYAYNEINAPRHMKLPKPVLDDADGDGVTDQFDLEPNTPAGAPVDSHGVSKDTDGDGVPDYKDKELITPTQCQPVDADGVGKCPEPDCCKELRNNMMAKPAGCGIGELPSVSFGAKSVSLSKDAKAVLATVAQKMKDNANCKVAVVGYGESSKAAQQLSWDRVNAVINYLVEKEGINADRLIFKYGEGGGDASTVDLRDGSNEEGPNTVPAPHPNLRKK</sequence>
<proteinExistence type="predicted"/>
<feature type="compositionally biased region" description="Basic and acidic residues" evidence="1">
    <location>
        <begin position="384"/>
        <end position="396"/>
    </location>
</feature>
<dbReference type="InterPro" id="IPR028974">
    <property type="entry name" value="TSP_type-3_rpt"/>
</dbReference>
<dbReference type="Proteomes" id="UP001226434">
    <property type="component" value="Unassembled WGS sequence"/>
</dbReference>
<keyword evidence="5" id="KW-1185">Reference proteome</keyword>